<feature type="binding site" evidence="3">
    <location>
        <begin position="202"/>
        <end position="203"/>
    </location>
    <ligand>
        <name>substrate</name>
    </ligand>
</feature>
<proteinExistence type="inferred from homology"/>
<dbReference type="CDD" id="cd03413">
    <property type="entry name" value="CbiK_C"/>
    <property type="match status" value="1"/>
</dbReference>
<gene>
    <name evidence="5" type="ORF">SS37_03020</name>
</gene>
<feature type="active site" description="Proton acceptor" evidence="2">
    <location>
        <position position="145"/>
    </location>
</feature>
<name>A0A0F1BEW7_9ENTR</name>
<evidence type="ECO:0000256" key="1">
    <source>
        <dbReference type="PIRNR" id="PIRNR033579"/>
    </source>
</evidence>
<dbReference type="RefSeq" id="WP_045284673.1">
    <property type="nucleotide sequence ID" value="NZ_JZYX01000005.1"/>
</dbReference>
<reference evidence="5 6" key="1">
    <citation type="submission" date="2015-03" db="EMBL/GenBank/DDBJ databases">
        <authorList>
            <person name="McCorrison J."/>
            <person name="Sanka R."/>
            <person name="Adams M."/>
            <person name="Brinkac L."/>
            <person name="Nierman W."/>
            <person name="Sutton G."/>
            <person name="Nelson K."/>
            <person name="Kiedrowski L."/>
            <person name="Guerrero D."/>
            <person name="Bonomo R."/>
        </authorList>
    </citation>
    <scope>NUCLEOTIDE SEQUENCE [LARGE SCALE GENOMIC DNA]</scope>
    <source>
        <strain evidence="5 6">35699</strain>
    </source>
</reference>
<feature type="binding site" evidence="3">
    <location>
        <begin position="85"/>
        <end position="92"/>
    </location>
    <ligand>
        <name>substrate</name>
    </ligand>
</feature>
<dbReference type="SUPFAM" id="SSF53800">
    <property type="entry name" value="Chelatase"/>
    <property type="match status" value="1"/>
</dbReference>
<protein>
    <recommendedName>
        <fullName evidence="1">Sirohydrochlorin cobaltochelatase</fullName>
        <ecNumber evidence="1">4.99.1.3</ecNumber>
    </recommendedName>
</protein>
<feature type="binding site" evidence="3">
    <location>
        <position position="10"/>
    </location>
    <ligand>
        <name>Co(2+)</name>
        <dbReference type="ChEBI" id="CHEBI:48828"/>
    </ligand>
</feature>
<keyword evidence="1 4" id="KW-0479">Metal-binding</keyword>
<dbReference type="NCBIfam" id="NF047852">
    <property type="entry name" value="SiroCoChCbiK"/>
    <property type="match status" value="1"/>
</dbReference>
<dbReference type="EC" id="4.99.1.3" evidence="1"/>
<feature type="binding site" evidence="3">
    <location>
        <position position="207"/>
    </location>
    <ligand>
        <name>Co(2+)</name>
        <dbReference type="ChEBI" id="CHEBI:48828"/>
    </ligand>
</feature>
<comment type="catalytic activity">
    <reaction evidence="1">
        <text>Co-sirohydrochlorin + 2 H(+) = sirohydrochlorin + Co(2+)</text>
        <dbReference type="Rhea" id="RHEA:15893"/>
        <dbReference type="ChEBI" id="CHEBI:15378"/>
        <dbReference type="ChEBI" id="CHEBI:48828"/>
        <dbReference type="ChEBI" id="CHEBI:58351"/>
        <dbReference type="ChEBI" id="CHEBI:60049"/>
        <dbReference type="EC" id="4.99.1.3"/>
    </reaction>
</comment>
<dbReference type="OrthoDB" id="9770331at2"/>
<evidence type="ECO:0000256" key="2">
    <source>
        <dbReference type="PIRSR" id="PIRSR033579-1"/>
    </source>
</evidence>
<dbReference type="GO" id="GO:0016852">
    <property type="term" value="F:sirohydrochlorin cobaltochelatase activity"/>
    <property type="evidence" value="ECO:0007669"/>
    <property type="project" value="UniProtKB-UniRule"/>
</dbReference>
<dbReference type="PATRIC" id="fig|1619248.3.peg.3629"/>
<dbReference type="Pfam" id="PF06180">
    <property type="entry name" value="CbiK"/>
    <property type="match status" value="1"/>
</dbReference>
<dbReference type="GO" id="GO:0046872">
    <property type="term" value="F:metal ion binding"/>
    <property type="evidence" value="ECO:0007669"/>
    <property type="project" value="UniProtKB-KW"/>
</dbReference>
<accession>A0A0F1BEW7</accession>
<keyword evidence="4" id="KW-0170">Cobalt</keyword>
<feature type="binding site" evidence="4">
    <location>
        <position position="145"/>
    </location>
    <ligand>
        <name>Co(2+)</name>
        <dbReference type="ChEBI" id="CHEBI:48828"/>
    </ligand>
</feature>
<dbReference type="EMBL" id="JZYX01000005">
    <property type="protein sequence ID" value="KJN31809.1"/>
    <property type="molecule type" value="Genomic_DNA"/>
</dbReference>
<keyword evidence="1" id="KW-0456">Lyase</keyword>
<evidence type="ECO:0000313" key="5">
    <source>
        <dbReference type="EMBL" id="KJN31809.1"/>
    </source>
</evidence>
<dbReference type="PIRSF" id="PIRSF033579">
    <property type="entry name" value="Anaer_Co_chel"/>
    <property type="match status" value="1"/>
</dbReference>
<sequence length="264" mass="28809">MKKALLVVSFGTSYHDTCEKNIVACERALAESCPDRELFRAFTSGMIIRKLKQRDGIEIDTPLQALKKLAAQGYQDVAIQSLHIINGDEYEKIVREVQSLRPMFSRLTLGVPLLSSHDDYAQLIRALQQQMPALGATEKVVFMGHGASHHAFAAYACLDHMMMVQGFPARVGAVESYPEVDILIESLGKEGVTAVHLMPLMLVAGDHAINDMASDAEDSWKTLFNAAGIAATPWLSGLGENLAVRAMFVAHLQQALSVAMEEAA</sequence>
<organism evidence="5 6">
    <name type="scientific">Enterobacter sichuanensis</name>
    <dbReference type="NCBI Taxonomy" id="2071710"/>
    <lineage>
        <taxon>Bacteria</taxon>
        <taxon>Pseudomonadati</taxon>
        <taxon>Pseudomonadota</taxon>
        <taxon>Gammaproteobacteria</taxon>
        <taxon>Enterobacterales</taxon>
        <taxon>Enterobacteriaceae</taxon>
        <taxon>Enterobacter</taxon>
        <taxon>Enterobacter cloacae complex</taxon>
    </lineage>
</organism>
<dbReference type="GO" id="GO:0019251">
    <property type="term" value="P:anaerobic cobalamin biosynthetic process"/>
    <property type="evidence" value="ECO:0007669"/>
    <property type="project" value="UniProtKB-UniRule"/>
</dbReference>
<comment type="function">
    <text evidence="1">Cobalt chelatase responsible for the insertion of cobalt during anaerobic cobalamin biosynthesis. Can catalyze the insertion of Co(2+) into either sirohydrochlorin or precorrin-2.</text>
</comment>
<dbReference type="Proteomes" id="UP000033352">
    <property type="component" value="Unassembled WGS sequence"/>
</dbReference>
<feature type="binding site" evidence="4">
    <location>
        <position position="175"/>
    </location>
    <ligand>
        <name>Co(2+)</name>
        <dbReference type="ChEBI" id="CHEBI:48828"/>
    </ligand>
</feature>
<evidence type="ECO:0000256" key="4">
    <source>
        <dbReference type="PIRSR" id="PIRSR033579-3"/>
    </source>
</evidence>
<dbReference type="Gene3D" id="3.40.50.1400">
    <property type="match status" value="2"/>
</dbReference>
<evidence type="ECO:0000256" key="3">
    <source>
        <dbReference type="PIRSR" id="PIRSR033579-2"/>
    </source>
</evidence>
<comment type="caution">
    <text evidence="5">The sequence shown here is derived from an EMBL/GenBank/DDBJ whole genome shotgun (WGS) entry which is preliminary data.</text>
</comment>
<evidence type="ECO:0000313" key="6">
    <source>
        <dbReference type="Proteomes" id="UP000033352"/>
    </source>
</evidence>
<dbReference type="CDD" id="cd03412">
    <property type="entry name" value="CbiK_N"/>
    <property type="match status" value="1"/>
</dbReference>
<dbReference type="InterPro" id="IPR010388">
    <property type="entry name" value="Anaerobic_Co-chelatase"/>
</dbReference>
<dbReference type="AlphaFoldDB" id="A0A0F1BEW7"/>
<comment type="similarity">
    <text evidence="1">Belongs to the CbiK family.</text>
</comment>